<dbReference type="SMART" id="SM01323">
    <property type="entry name" value="YajC"/>
    <property type="match status" value="1"/>
</dbReference>
<evidence type="ECO:0000256" key="6">
    <source>
        <dbReference type="ARBA" id="ARBA00022927"/>
    </source>
</evidence>
<feature type="compositionally biased region" description="Basic and acidic residues" evidence="10">
    <location>
        <begin position="129"/>
        <end position="160"/>
    </location>
</feature>
<keyword evidence="12" id="KW-1185">Reference proteome</keyword>
<comment type="caution">
    <text evidence="11">The sequence shown here is derived from an EMBL/GenBank/DDBJ whole genome shotgun (WGS) entry which is preliminary data.</text>
</comment>
<evidence type="ECO:0000313" key="12">
    <source>
        <dbReference type="Proteomes" id="UP001589707"/>
    </source>
</evidence>
<protein>
    <submittedName>
        <fullName evidence="11">Preprotein translocase subunit YajC</fullName>
    </submittedName>
</protein>
<keyword evidence="7" id="KW-1133">Transmembrane helix</keyword>
<dbReference type="NCBIfam" id="TIGR00739">
    <property type="entry name" value="yajC"/>
    <property type="match status" value="1"/>
</dbReference>
<comment type="subcellular location">
    <subcellularLocation>
        <location evidence="1">Cell membrane</location>
        <topology evidence="1">Single-pass membrane protein</topology>
    </subcellularLocation>
</comment>
<name>A0ABV5X379_9MICO</name>
<dbReference type="RefSeq" id="WP_376840656.1">
    <property type="nucleotide sequence ID" value="NZ_JBHMAU010000066.1"/>
</dbReference>
<dbReference type="InterPro" id="IPR003849">
    <property type="entry name" value="Preprotein_translocase_YajC"/>
</dbReference>
<accession>A0ABV5X379</accession>
<sequence length="160" mass="17442">MNSTLIFLVLGALMLFFMFSSRKKQKARQESLKNDLVPGAEVMTTFGVYGTVLTVAPEDHIVTIESGPGTVLRVHQQAIGHIEPASGVATDGLSSDDASSTDDDAAASDRYGDGSSADRYDDYSSDSSSEDRYDDYSSDDRYDSDVDDLRRDDRGDDFKA</sequence>
<keyword evidence="3" id="KW-0813">Transport</keyword>
<gene>
    <name evidence="11" type="primary">yajC</name>
    <name evidence="11" type="ORF">ACFFN1_10370</name>
</gene>
<dbReference type="EMBL" id="JBHMAU010000066">
    <property type="protein sequence ID" value="MFB9776799.1"/>
    <property type="molecule type" value="Genomic_DNA"/>
</dbReference>
<feature type="region of interest" description="Disordered" evidence="10">
    <location>
        <begin position="84"/>
        <end position="160"/>
    </location>
</feature>
<evidence type="ECO:0000256" key="7">
    <source>
        <dbReference type="ARBA" id="ARBA00022989"/>
    </source>
</evidence>
<evidence type="ECO:0000256" key="1">
    <source>
        <dbReference type="ARBA" id="ARBA00004162"/>
    </source>
</evidence>
<dbReference type="PANTHER" id="PTHR33909">
    <property type="entry name" value="SEC TRANSLOCON ACCESSORY COMPLEX SUBUNIT YAJC"/>
    <property type="match status" value="1"/>
</dbReference>
<evidence type="ECO:0000256" key="2">
    <source>
        <dbReference type="ARBA" id="ARBA00006742"/>
    </source>
</evidence>
<evidence type="ECO:0000256" key="9">
    <source>
        <dbReference type="ARBA" id="ARBA00023136"/>
    </source>
</evidence>
<dbReference type="PANTHER" id="PTHR33909:SF1">
    <property type="entry name" value="SEC TRANSLOCON ACCESSORY COMPLEX SUBUNIT YAJC"/>
    <property type="match status" value="1"/>
</dbReference>
<dbReference type="Proteomes" id="UP001589707">
    <property type="component" value="Unassembled WGS sequence"/>
</dbReference>
<evidence type="ECO:0000313" key="11">
    <source>
        <dbReference type="EMBL" id="MFB9776799.1"/>
    </source>
</evidence>
<keyword evidence="8" id="KW-0811">Translocation</keyword>
<proteinExistence type="inferred from homology"/>
<keyword evidence="6" id="KW-0653">Protein transport</keyword>
<reference evidence="11 12" key="1">
    <citation type="submission" date="2024-09" db="EMBL/GenBank/DDBJ databases">
        <authorList>
            <person name="Sun Q."/>
            <person name="Mori K."/>
        </authorList>
    </citation>
    <scope>NUCLEOTIDE SEQUENCE [LARGE SCALE GENOMIC DNA]</scope>
    <source>
        <strain evidence="11 12">JCM 11683</strain>
    </source>
</reference>
<keyword evidence="4" id="KW-1003">Cell membrane</keyword>
<organism evidence="11 12">
    <name type="scientific">Brevibacterium otitidis</name>
    <dbReference type="NCBI Taxonomy" id="53364"/>
    <lineage>
        <taxon>Bacteria</taxon>
        <taxon>Bacillati</taxon>
        <taxon>Actinomycetota</taxon>
        <taxon>Actinomycetes</taxon>
        <taxon>Micrococcales</taxon>
        <taxon>Brevibacteriaceae</taxon>
        <taxon>Brevibacterium</taxon>
    </lineage>
</organism>
<keyword evidence="9" id="KW-0472">Membrane</keyword>
<keyword evidence="5" id="KW-0812">Transmembrane</keyword>
<comment type="similarity">
    <text evidence="2">Belongs to the YajC family.</text>
</comment>
<feature type="compositionally biased region" description="Basic and acidic residues" evidence="10">
    <location>
        <begin position="110"/>
        <end position="122"/>
    </location>
</feature>
<evidence type="ECO:0000256" key="8">
    <source>
        <dbReference type="ARBA" id="ARBA00023010"/>
    </source>
</evidence>
<evidence type="ECO:0000256" key="10">
    <source>
        <dbReference type="SAM" id="MobiDB-lite"/>
    </source>
</evidence>
<evidence type="ECO:0000256" key="4">
    <source>
        <dbReference type="ARBA" id="ARBA00022475"/>
    </source>
</evidence>
<evidence type="ECO:0000256" key="3">
    <source>
        <dbReference type="ARBA" id="ARBA00022448"/>
    </source>
</evidence>
<feature type="compositionally biased region" description="Low complexity" evidence="10">
    <location>
        <begin position="89"/>
        <end position="98"/>
    </location>
</feature>
<dbReference type="Pfam" id="PF02699">
    <property type="entry name" value="YajC"/>
    <property type="match status" value="1"/>
</dbReference>
<evidence type="ECO:0000256" key="5">
    <source>
        <dbReference type="ARBA" id="ARBA00022692"/>
    </source>
</evidence>